<dbReference type="KEGG" id="csa:Csal_2829"/>
<reference evidence="2 3" key="1">
    <citation type="journal article" date="2011" name="Stand. Genomic Sci.">
        <title>Complete genome sequence of the halophilic and highly halotolerant Chromohalobacter salexigens type strain (1H11(T)).</title>
        <authorList>
            <person name="Copeland A."/>
            <person name="O'Connor K."/>
            <person name="Lucas S."/>
            <person name="Lapidus A."/>
            <person name="Berry K.W."/>
            <person name="Detter J.C."/>
            <person name="Del Rio T.G."/>
            <person name="Hammon N."/>
            <person name="Dalin E."/>
            <person name="Tice H."/>
            <person name="Pitluck S."/>
            <person name="Bruce D."/>
            <person name="Goodwin L."/>
            <person name="Han C."/>
            <person name="Tapia R."/>
            <person name="Saunders E."/>
            <person name="Schmutz J."/>
            <person name="Brettin T."/>
            <person name="Larimer F."/>
            <person name="Land M."/>
            <person name="Hauser L."/>
            <person name="Vargas C."/>
            <person name="Nieto J.J."/>
            <person name="Kyrpides N.C."/>
            <person name="Ivanova N."/>
            <person name="Goker M."/>
            <person name="Klenk H.P."/>
            <person name="Csonka L.N."/>
            <person name="Woyke T."/>
        </authorList>
    </citation>
    <scope>NUCLEOTIDE SEQUENCE [LARGE SCALE GENOMIC DNA]</scope>
    <source>
        <strain evidence="3">ATCC BAA-138 / DSM 3043 / CIP 106854 / NCIMB 13768 / 1H11</strain>
    </source>
</reference>
<evidence type="ECO:0000313" key="3">
    <source>
        <dbReference type="Proteomes" id="UP000000239"/>
    </source>
</evidence>
<dbReference type="AlphaFoldDB" id="Q1QTN3"/>
<evidence type="ECO:0000313" key="2">
    <source>
        <dbReference type="EMBL" id="ABE60175.1"/>
    </source>
</evidence>
<keyword evidence="1" id="KW-0732">Signal</keyword>
<dbReference type="GeneID" id="95335523"/>
<organism evidence="2 3">
    <name type="scientific">Chromohalobacter israelensis (strain ATCC BAA-138 / DSM 3043 / CIP 106854 / NCIMB 13768 / 1H11)</name>
    <name type="common">Chromohalobacter salexigens</name>
    <dbReference type="NCBI Taxonomy" id="290398"/>
    <lineage>
        <taxon>Bacteria</taxon>
        <taxon>Pseudomonadati</taxon>
        <taxon>Pseudomonadota</taxon>
        <taxon>Gammaproteobacteria</taxon>
        <taxon>Oceanospirillales</taxon>
        <taxon>Halomonadaceae</taxon>
        <taxon>Chromohalobacter</taxon>
    </lineage>
</organism>
<feature type="signal peptide" evidence="1">
    <location>
        <begin position="1"/>
        <end position="21"/>
    </location>
</feature>
<dbReference type="Proteomes" id="UP000000239">
    <property type="component" value="Chromosome"/>
</dbReference>
<dbReference type="HOGENOM" id="CLU_2045525_0_0_6"/>
<name>Q1QTN3_CHRI1</name>
<dbReference type="EMBL" id="CP000285">
    <property type="protein sequence ID" value="ABE60175.1"/>
    <property type="molecule type" value="Genomic_DNA"/>
</dbReference>
<dbReference type="RefSeq" id="WP_011508121.1">
    <property type="nucleotide sequence ID" value="NC_007963.1"/>
</dbReference>
<dbReference type="InterPro" id="IPR036328">
    <property type="entry name" value="MliC_sf"/>
</dbReference>
<protein>
    <submittedName>
        <fullName evidence="2">Uncharacterized protein</fullName>
    </submittedName>
</protein>
<dbReference type="PROSITE" id="PS51257">
    <property type="entry name" value="PROKAR_LIPOPROTEIN"/>
    <property type="match status" value="1"/>
</dbReference>
<dbReference type="STRING" id="290398.Csal_2829"/>
<proteinExistence type="predicted"/>
<evidence type="ECO:0000256" key="1">
    <source>
        <dbReference type="SAM" id="SignalP"/>
    </source>
</evidence>
<keyword evidence="3" id="KW-1185">Reference proteome</keyword>
<dbReference type="OrthoDB" id="7926518at2"/>
<dbReference type="Gene3D" id="2.40.128.200">
    <property type="match status" value="1"/>
</dbReference>
<sequence length="120" mass="13345">MKSASLTLLALATLMTGCAMQGGDADRAEQHTQIYQCEGDTSLSVTYFQYAGDTDRAMLSYANDSIPMHRIGASQYASDDERLAYTWQLDDDMGKLYRDDDGERRVVEQACQGRAQNGDR</sequence>
<gene>
    <name evidence="2" type="ordered locus">Csal_2829</name>
</gene>
<accession>Q1QTN3</accession>
<feature type="chain" id="PRO_5004195937" evidence="1">
    <location>
        <begin position="22"/>
        <end position="120"/>
    </location>
</feature>